<evidence type="ECO:0000313" key="4">
    <source>
        <dbReference type="EMBL" id="CAA9218434.1"/>
    </source>
</evidence>
<dbReference type="PANTHER" id="PTHR43352:SF1">
    <property type="entry name" value="ANTHRANILATE--COA LIGASE"/>
    <property type="match status" value="1"/>
</dbReference>
<organism evidence="4">
    <name type="scientific">uncultured Acidimicrobiales bacterium</name>
    <dbReference type="NCBI Taxonomy" id="310071"/>
    <lineage>
        <taxon>Bacteria</taxon>
        <taxon>Bacillati</taxon>
        <taxon>Actinomycetota</taxon>
        <taxon>Acidimicrobiia</taxon>
        <taxon>Acidimicrobiales</taxon>
        <taxon>environmental samples</taxon>
    </lineage>
</organism>
<dbReference type="Gene3D" id="3.30.300.30">
    <property type="match status" value="1"/>
</dbReference>
<feature type="domain" description="AMP-dependent synthetase/ligase" evidence="2">
    <location>
        <begin position="12"/>
        <end position="352"/>
    </location>
</feature>
<dbReference type="InterPro" id="IPR000873">
    <property type="entry name" value="AMP-dep_synth/lig_dom"/>
</dbReference>
<gene>
    <name evidence="4" type="ORF">AVDCRST_MAG76-647</name>
</gene>
<dbReference type="InterPro" id="IPR025110">
    <property type="entry name" value="AMP-bd_C"/>
</dbReference>
<sequence length="513" mass="53435">MSNLAELIEGAAQAQDWSDRAALVIDGRTLSHEQVHDGAARAASVLAGIGVGRGDAVLLALADGAEFAWSFLGAVRLGALAVPVNPHLPPEDHRHLARDCKAALVVCDDDLSSHFGGPILLASALGSALALAARHPAVAVAADEPAYAQYTSGTTGIPRAAVHRHGDPLVYTRAFAEGAIDMSPDDVLLSVSKMHFAYGLGNSLFFPLLTGACSILHPRRPRPGDIAELVARHQATVLFAVPTFYANLLRHDTPAASFASLRVAVSAGERLTPSLAQRTADHLGCLVLDSLGSTEVGQAFAGGTLRRHRAHALGPALDPYEVAVRDEAGRDLGPGEVGTLWVRGPTVLVEYLGQPGATAAALQDGWLRTGDRASLDEDGFLSHHGRVDDMEMVGGITVAPQEIEELLSSHPAVSEVAVVAVADPEGASHLQAFVVPALGAPADDLTAAELLDLTRARLAAYKVPRSVHFLDGLPRTATGKLRRFVLRAGGLGPAPPRAGAPGVQVSLEADASR</sequence>
<accession>A0A6J4HA19</accession>
<name>A0A6J4HA19_9ACTN</name>
<dbReference type="GO" id="GO:0044550">
    <property type="term" value="P:secondary metabolite biosynthetic process"/>
    <property type="evidence" value="ECO:0007669"/>
    <property type="project" value="TreeGrafter"/>
</dbReference>
<keyword evidence="1 4" id="KW-0436">Ligase</keyword>
<dbReference type="GO" id="GO:0004467">
    <property type="term" value="F:long-chain fatty acid-CoA ligase activity"/>
    <property type="evidence" value="ECO:0007669"/>
    <property type="project" value="UniProtKB-EC"/>
</dbReference>
<protein>
    <submittedName>
        <fullName evidence="4">Long-chain-fatty-acid--CoA ligase</fullName>
        <ecNumber evidence="4">6.2.1.3</ecNumber>
    </submittedName>
</protein>
<feature type="domain" description="AMP-binding enzyme C-terminal" evidence="3">
    <location>
        <begin position="402"/>
        <end position="480"/>
    </location>
</feature>
<dbReference type="PANTHER" id="PTHR43352">
    <property type="entry name" value="ACETYL-COA SYNTHETASE"/>
    <property type="match status" value="1"/>
</dbReference>
<dbReference type="Pfam" id="PF00501">
    <property type="entry name" value="AMP-binding"/>
    <property type="match status" value="1"/>
</dbReference>
<dbReference type="InterPro" id="IPR045851">
    <property type="entry name" value="AMP-bd_C_sf"/>
</dbReference>
<dbReference type="EMBL" id="CADCSZ010000032">
    <property type="protein sequence ID" value="CAA9218434.1"/>
    <property type="molecule type" value="Genomic_DNA"/>
</dbReference>
<proteinExistence type="predicted"/>
<evidence type="ECO:0000256" key="1">
    <source>
        <dbReference type="ARBA" id="ARBA00022598"/>
    </source>
</evidence>
<dbReference type="AlphaFoldDB" id="A0A6J4HA19"/>
<reference evidence="4" key="1">
    <citation type="submission" date="2020-02" db="EMBL/GenBank/DDBJ databases">
        <authorList>
            <person name="Meier V. D."/>
        </authorList>
    </citation>
    <scope>NUCLEOTIDE SEQUENCE</scope>
    <source>
        <strain evidence="4">AVDCRST_MAG76</strain>
    </source>
</reference>
<dbReference type="Gene3D" id="3.40.50.12780">
    <property type="entry name" value="N-terminal domain of ligase-like"/>
    <property type="match status" value="1"/>
</dbReference>
<dbReference type="InterPro" id="IPR042099">
    <property type="entry name" value="ANL_N_sf"/>
</dbReference>
<dbReference type="SUPFAM" id="SSF56801">
    <property type="entry name" value="Acetyl-CoA synthetase-like"/>
    <property type="match status" value="1"/>
</dbReference>
<dbReference type="EC" id="6.2.1.3" evidence="4"/>
<dbReference type="Pfam" id="PF13193">
    <property type="entry name" value="AMP-binding_C"/>
    <property type="match status" value="1"/>
</dbReference>
<evidence type="ECO:0000259" key="2">
    <source>
        <dbReference type="Pfam" id="PF00501"/>
    </source>
</evidence>
<evidence type="ECO:0000259" key="3">
    <source>
        <dbReference type="Pfam" id="PF13193"/>
    </source>
</evidence>